<evidence type="ECO:0000256" key="2">
    <source>
        <dbReference type="ARBA" id="ARBA00009976"/>
    </source>
</evidence>
<dbReference type="CTD" id="31255"/>
<feature type="transmembrane region" description="Helical" evidence="7">
    <location>
        <begin position="192"/>
        <end position="212"/>
    </location>
</feature>
<dbReference type="EnsemblMetazoa" id="XM_022792424">
    <property type="protein sequence ID" value="XP_022648159"/>
    <property type="gene ID" value="LOC111244888"/>
</dbReference>
<accession>A0A7M7J9B7</accession>
<evidence type="ECO:0000256" key="3">
    <source>
        <dbReference type="ARBA" id="ARBA00022597"/>
    </source>
</evidence>
<dbReference type="EnsemblMetazoa" id="XM_022792423">
    <property type="protein sequence ID" value="XP_022648158"/>
    <property type="gene ID" value="LOC111244888"/>
</dbReference>
<proteinExistence type="inferred from homology"/>
<reference evidence="8" key="1">
    <citation type="submission" date="2021-01" db="UniProtKB">
        <authorList>
            <consortium name="EnsemblMetazoa"/>
        </authorList>
    </citation>
    <scope>IDENTIFICATION</scope>
</reference>
<dbReference type="KEGG" id="vde:111244888"/>
<dbReference type="GeneID" id="111244888"/>
<dbReference type="Pfam" id="PF04142">
    <property type="entry name" value="Nuc_sug_transp"/>
    <property type="match status" value="1"/>
</dbReference>
<keyword evidence="3" id="KW-0762">Sugar transport</keyword>
<dbReference type="Proteomes" id="UP000594260">
    <property type="component" value="Unplaced"/>
</dbReference>
<evidence type="ECO:0000256" key="4">
    <source>
        <dbReference type="ARBA" id="ARBA00022692"/>
    </source>
</evidence>
<dbReference type="InterPro" id="IPR037185">
    <property type="entry name" value="EmrE-like"/>
</dbReference>
<dbReference type="RefSeq" id="XP_022648157.1">
    <property type="nucleotide sequence ID" value="XM_022792422.1"/>
</dbReference>
<dbReference type="OMA" id="IEEDMMT"/>
<dbReference type="FunCoup" id="A0A7M7J9B7">
    <property type="interactions" value="197"/>
</dbReference>
<protein>
    <recommendedName>
        <fullName evidence="10">UDP-galactose translocator</fullName>
    </recommendedName>
</protein>
<feature type="transmembrane region" description="Helical" evidence="7">
    <location>
        <begin position="133"/>
        <end position="150"/>
    </location>
</feature>
<dbReference type="AlphaFoldDB" id="A0A7M7J9B7"/>
<dbReference type="InterPro" id="IPR007271">
    <property type="entry name" value="Nuc_sug_transpt"/>
</dbReference>
<dbReference type="PANTHER" id="PTHR10231">
    <property type="entry name" value="NUCLEOTIDE-SUGAR TRANSMEMBRANE TRANSPORTER"/>
    <property type="match status" value="1"/>
</dbReference>
<evidence type="ECO:0000256" key="5">
    <source>
        <dbReference type="ARBA" id="ARBA00022989"/>
    </source>
</evidence>
<evidence type="ECO:0008006" key="10">
    <source>
        <dbReference type="Google" id="ProtNLM"/>
    </source>
</evidence>
<dbReference type="RefSeq" id="XP_022648156.1">
    <property type="nucleotide sequence ID" value="XM_022792421.1"/>
</dbReference>
<keyword evidence="6 7" id="KW-0472">Membrane</keyword>
<dbReference type="EnsemblMetazoa" id="XM_022792425">
    <property type="protein sequence ID" value="XP_022648160"/>
    <property type="gene ID" value="LOC111244888"/>
</dbReference>
<dbReference type="EnsemblMetazoa" id="XM_022792422">
    <property type="protein sequence ID" value="XP_022648157"/>
    <property type="gene ID" value="LOC111244888"/>
</dbReference>
<evidence type="ECO:0000313" key="9">
    <source>
        <dbReference type="Proteomes" id="UP000594260"/>
    </source>
</evidence>
<keyword evidence="4 7" id="KW-0812">Transmembrane</keyword>
<keyword evidence="3" id="KW-0813">Transport</keyword>
<feature type="transmembrane region" description="Helical" evidence="7">
    <location>
        <begin position="312"/>
        <end position="330"/>
    </location>
</feature>
<comment type="similarity">
    <text evidence="2">Belongs to the nucleotide-sugar transporter family. SLC35A subfamily.</text>
</comment>
<feature type="transmembrane region" description="Helical" evidence="7">
    <location>
        <begin position="257"/>
        <end position="280"/>
    </location>
</feature>
<dbReference type="NCBIfam" id="TIGR00803">
    <property type="entry name" value="nst"/>
    <property type="match status" value="1"/>
</dbReference>
<dbReference type="RefSeq" id="XP_022648160.1">
    <property type="nucleotide sequence ID" value="XM_022792425.1"/>
</dbReference>
<feature type="transmembrane region" description="Helical" evidence="7">
    <location>
        <begin position="224"/>
        <end position="245"/>
    </location>
</feature>
<evidence type="ECO:0000256" key="7">
    <source>
        <dbReference type="SAM" id="Phobius"/>
    </source>
</evidence>
<dbReference type="GO" id="GO:0015165">
    <property type="term" value="F:pyrimidine nucleotide-sugar transmembrane transporter activity"/>
    <property type="evidence" value="ECO:0007669"/>
    <property type="project" value="InterPro"/>
</dbReference>
<comment type="subcellular location">
    <subcellularLocation>
        <location evidence="1">Membrane</location>
        <topology evidence="1">Multi-pass membrane protein</topology>
    </subcellularLocation>
</comment>
<feature type="transmembrane region" description="Helical" evidence="7">
    <location>
        <begin position="55"/>
        <end position="77"/>
    </location>
</feature>
<dbReference type="RefSeq" id="XP_022648159.1">
    <property type="nucleotide sequence ID" value="XM_022792424.1"/>
</dbReference>
<name>A0A7M7J9B7_VARDE</name>
<dbReference type="PIRSF" id="PIRSF005799">
    <property type="entry name" value="UDP-gal_transpt"/>
    <property type="match status" value="1"/>
</dbReference>
<organism evidence="8 9">
    <name type="scientific">Varroa destructor</name>
    <name type="common">Honeybee mite</name>
    <dbReference type="NCBI Taxonomy" id="109461"/>
    <lineage>
        <taxon>Eukaryota</taxon>
        <taxon>Metazoa</taxon>
        <taxon>Ecdysozoa</taxon>
        <taxon>Arthropoda</taxon>
        <taxon>Chelicerata</taxon>
        <taxon>Arachnida</taxon>
        <taxon>Acari</taxon>
        <taxon>Parasitiformes</taxon>
        <taxon>Mesostigmata</taxon>
        <taxon>Gamasina</taxon>
        <taxon>Dermanyssoidea</taxon>
        <taxon>Varroidae</taxon>
        <taxon>Varroa</taxon>
    </lineage>
</organism>
<dbReference type="SUPFAM" id="SSF103481">
    <property type="entry name" value="Multidrug resistance efflux transporter EmrE"/>
    <property type="match status" value="1"/>
</dbReference>
<keyword evidence="9" id="KW-1185">Reference proteome</keyword>
<dbReference type="EnsemblMetazoa" id="XM_022792421">
    <property type="protein sequence ID" value="XP_022648156"/>
    <property type="gene ID" value="LOC111244888"/>
</dbReference>
<evidence type="ECO:0000313" key="8">
    <source>
        <dbReference type="EnsemblMetazoa" id="XP_022648159"/>
    </source>
</evidence>
<dbReference type="OrthoDB" id="408493at2759"/>
<keyword evidence="5 7" id="KW-1133">Transmembrane helix</keyword>
<dbReference type="GO" id="GO:0000139">
    <property type="term" value="C:Golgi membrane"/>
    <property type="evidence" value="ECO:0007669"/>
    <property type="project" value="InterPro"/>
</dbReference>
<evidence type="ECO:0000256" key="1">
    <source>
        <dbReference type="ARBA" id="ARBA00004141"/>
    </source>
</evidence>
<evidence type="ECO:0000256" key="6">
    <source>
        <dbReference type="ARBA" id="ARBA00023136"/>
    </source>
</evidence>
<dbReference type="RefSeq" id="XP_022648158.1">
    <property type="nucleotide sequence ID" value="XM_022792423.1"/>
</dbReference>
<sequence length="338" mass="37123">MDKKESRLLVPDIHVAEQIRSGTQNTLKYVSLVTLTVQNAALNLAMRSSRTQKELFIASTAVVTAEVIKLVTCLGIIRFEEGSWSRTVGTTHKTVFVNFWDTLKVAIPSFVYTIQNNLLYVGATHLDAATCQVTYQLKILTTALFSIALLRKKISAVQWVSLLMLFVGVALVQLAQLDKPSINSAGREQNPWLGFMAIFMACALSGFAGVYFEKILKGADISVWMRNVQLSVVAIPIGLLTTFSYDLAEVTAKGFFHGYNAIVWSVILLQALGGLLVAMVVRYSDNILKGFSTSLAIILSCIVSIYAFGFVLTVNFCVGTLFVISSVFLYSSKIQIKS</sequence>
<dbReference type="InParanoid" id="A0A7M7J9B7"/>
<feature type="transmembrane region" description="Helical" evidence="7">
    <location>
        <begin position="157"/>
        <end position="177"/>
    </location>
</feature>